<dbReference type="InterPro" id="IPR004853">
    <property type="entry name" value="Sugar_P_trans_dom"/>
</dbReference>
<dbReference type="PANTHER" id="PTHR11132">
    <property type="entry name" value="SOLUTE CARRIER FAMILY 35"/>
    <property type="match status" value="1"/>
</dbReference>
<name>A0AAD8MSE7_9APIA</name>
<evidence type="ECO:0000256" key="4">
    <source>
        <dbReference type="ARBA" id="ARBA00023136"/>
    </source>
</evidence>
<feature type="transmembrane region" description="Helical" evidence="6">
    <location>
        <begin position="353"/>
        <end position="374"/>
    </location>
</feature>
<dbReference type="SUPFAM" id="SSF103481">
    <property type="entry name" value="Multidrug resistance efflux transporter EmrE"/>
    <property type="match status" value="1"/>
</dbReference>
<sequence>MANTGSTSEQSPPKSKETGEAISASVTQQTKTNMLSLNGEQLVAINSHQQIPIALTVKNYPSWRNLVVSLFNDYNLFGYLDGLTSTPPLGENGIWTDAYTHWFRQDQLILSALFGSLSAEVMPLVAAVNTSHKVWPTLSHLEIAAPIRAREHSLSFEELQDLLVSYEASMKRHEATTTNLVATANNAIHSPTTCTKNNNSRNYGAYGNRSTTNQGVGTVLVILMWTSNIYKRPKITGAQLIAILPMAVVHTLGNLFTNMSLGKVSVSFTHTIKAMEPFFSVALSAMFLGEVPSIGILSSLLPIVGGVGLASMTEVSFNWAGFWSAMASNLTNQSRNVLSKKFMVKKEESLDNITLFSVITIMSFILSAPVSILMEGVKFTPSILQSVGLNVNQVYTRSFIAALCFHAYQQVAYMLLQRVSPVTHSVGNCVKRVGVIVTSVLFFGTPVSPINSLGFKNHLD</sequence>
<feature type="domain" description="Sugar phosphate transporter" evidence="7">
    <location>
        <begin position="215"/>
        <end position="455"/>
    </location>
</feature>
<evidence type="ECO:0000256" key="6">
    <source>
        <dbReference type="SAM" id="Phobius"/>
    </source>
</evidence>
<evidence type="ECO:0000313" key="9">
    <source>
        <dbReference type="Proteomes" id="UP001237642"/>
    </source>
</evidence>
<gene>
    <name evidence="8" type="ORF">POM88_020929</name>
</gene>
<evidence type="ECO:0000256" key="2">
    <source>
        <dbReference type="ARBA" id="ARBA00022692"/>
    </source>
</evidence>
<evidence type="ECO:0000313" key="8">
    <source>
        <dbReference type="EMBL" id="KAK1383194.1"/>
    </source>
</evidence>
<dbReference type="EMBL" id="JAUIZM010000005">
    <property type="protein sequence ID" value="KAK1383194.1"/>
    <property type="molecule type" value="Genomic_DNA"/>
</dbReference>
<keyword evidence="3 6" id="KW-1133">Transmembrane helix</keyword>
<feature type="transmembrane region" description="Helical" evidence="6">
    <location>
        <begin position="237"/>
        <end position="257"/>
    </location>
</feature>
<accession>A0AAD8MSE7</accession>
<feature type="transmembrane region" description="Helical" evidence="6">
    <location>
        <begin position="394"/>
        <end position="416"/>
    </location>
</feature>
<dbReference type="Proteomes" id="UP001237642">
    <property type="component" value="Unassembled WGS sequence"/>
</dbReference>
<protein>
    <recommendedName>
        <fullName evidence="7">Sugar phosphate transporter domain-containing protein</fullName>
    </recommendedName>
</protein>
<dbReference type="GO" id="GO:0016020">
    <property type="term" value="C:membrane"/>
    <property type="evidence" value="ECO:0007669"/>
    <property type="project" value="UniProtKB-SubCell"/>
</dbReference>
<dbReference type="AlphaFoldDB" id="A0AAD8MSE7"/>
<feature type="region of interest" description="Disordered" evidence="5">
    <location>
        <begin position="1"/>
        <end position="25"/>
    </location>
</feature>
<keyword evidence="4 6" id="KW-0472">Membrane</keyword>
<reference evidence="8" key="2">
    <citation type="submission" date="2023-05" db="EMBL/GenBank/DDBJ databases">
        <authorList>
            <person name="Schelkunov M.I."/>
        </authorList>
    </citation>
    <scope>NUCLEOTIDE SEQUENCE</scope>
    <source>
        <strain evidence="8">Hsosn_3</strain>
        <tissue evidence="8">Leaf</tissue>
    </source>
</reference>
<evidence type="ECO:0000259" key="7">
    <source>
        <dbReference type="Pfam" id="PF03151"/>
    </source>
</evidence>
<comment type="caution">
    <text evidence="8">The sequence shown here is derived from an EMBL/GenBank/DDBJ whole genome shotgun (WGS) entry which is preliminary data.</text>
</comment>
<organism evidence="8 9">
    <name type="scientific">Heracleum sosnowskyi</name>
    <dbReference type="NCBI Taxonomy" id="360622"/>
    <lineage>
        <taxon>Eukaryota</taxon>
        <taxon>Viridiplantae</taxon>
        <taxon>Streptophyta</taxon>
        <taxon>Embryophyta</taxon>
        <taxon>Tracheophyta</taxon>
        <taxon>Spermatophyta</taxon>
        <taxon>Magnoliopsida</taxon>
        <taxon>eudicotyledons</taxon>
        <taxon>Gunneridae</taxon>
        <taxon>Pentapetalae</taxon>
        <taxon>asterids</taxon>
        <taxon>campanulids</taxon>
        <taxon>Apiales</taxon>
        <taxon>Apiaceae</taxon>
        <taxon>Apioideae</taxon>
        <taxon>apioid superclade</taxon>
        <taxon>Tordylieae</taxon>
        <taxon>Tordyliinae</taxon>
        <taxon>Heracleum</taxon>
    </lineage>
</organism>
<feature type="compositionally biased region" description="Polar residues" evidence="5">
    <location>
        <begin position="1"/>
        <end position="13"/>
    </location>
</feature>
<proteinExistence type="predicted"/>
<dbReference type="InterPro" id="IPR050186">
    <property type="entry name" value="TPT_transporter"/>
</dbReference>
<evidence type="ECO:0000256" key="1">
    <source>
        <dbReference type="ARBA" id="ARBA00004141"/>
    </source>
</evidence>
<feature type="transmembrane region" description="Helical" evidence="6">
    <location>
        <begin position="278"/>
        <end position="304"/>
    </location>
</feature>
<keyword evidence="2 6" id="KW-0812">Transmembrane</keyword>
<evidence type="ECO:0000256" key="3">
    <source>
        <dbReference type="ARBA" id="ARBA00022989"/>
    </source>
</evidence>
<comment type="subcellular location">
    <subcellularLocation>
        <location evidence="1">Membrane</location>
        <topology evidence="1">Multi-pass membrane protein</topology>
    </subcellularLocation>
</comment>
<feature type="transmembrane region" description="Helical" evidence="6">
    <location>
        <begin position="316"/>
        <end position="332"/>
    </location>
</feature>
<evidence type="ECO:0000256" key="5">
    <source>
        <dbReference type="SAM" id="MobiDB-lite"/>
    </source>
</evidence>
<keyword evidence="9" id="KW-1185">Reference proteome</keyword>
<dbReference type="Pfam" id="PF03151">
    <property type="entry name" value="TPT"/>
    <property type="match status" value="1"/>
</dbReference>
<dbReference type="InterPro" id="IPR037185">
    <property type="entry name" value="EmrE-like"/>
</dbReference>
<reference evidence="8" key="1">
    <citation type="submission" date="2023-02" db="EMBL/GenBank/DDBJ databases">
        <title>Genome of toxic invasive species Heracleum sosnowskyi carries increased number of genes despite the absence of recent whole-genome duplications.</title>
        <authorList>
            <person name="Schelkunov M."/>
            <person name="Shtratnikova V."/>
            <person name="Makarenko M."/>
            <person name="Klepikova A."/>
            <person name="Omelchenko D."/>
            <person name="Novikova G."/>
            <person name="Obukhova E."/>
            <person name="Bogdanov V."/>
            <person name="Penin A."/>
            <person name="Logacheva M."/>
        </authorList>
    </citation>
    <scope>NUCLEOTIDE SEQUENCE</scope>
    <source>
        <strain evidence="8">Hsosn_3</strain>
        <tissue evidence="8">Leaf</tissue>
    </source>
</reference>